<reference evidence="11 12" key="1">
    <citation type="submission" date="2024-05" db="EMBL/GenBank/DDBJ databases">
        <title>Genetic variation in Jamaican populations of the coffee berry borer (Hypothenemus hampei).</title>
        <authorList>
            <person name="Errbii M."/>
            <person name="Myrie A."/>
        </authorList>
    </citation>
    <scope>NUCLEOTIDE SEQUENCE [LARGE SCALE GENOMIC DNA]</scope>
    <source>
        <strain evidence="11">JA-Hopewell-2020-01-JO</strain>
        <tissue evidence="11">Whole body</tissue>
    </source>
</reference>
<evidence type="ECO:0000313" key="11">
    <source>
        <dbReference type="EMBL" id="KAL1506812.1"/>
    </source>
</evidence>
<dbReference type="InterPro" id="IPR000276">
    <property type="entry name" value="GPCR_Rhodpsn"/>
</dbReference>
<evidence type="ECO:0000256" key="4">
    <source>
        <dbReference type="ARBA" id="ARBA00022989"/>
    </source>
</evidence>
<sequence length="353" mass="40582">MVLFSNPKELFQKSSHPIYTPIIFFYHSCLKRTLFAETIRVSKKVCQLGTFLTALRNDLHISFQTYSSKIEKYHNISQFFKHFYLNIIKFPNFSLLAVVVAFFICWAPFHVQRLYTIYTTFPKPDEKTHALYLKIYSLVTYVSGILYYISATTNPILYSIMSVKFREAFKETFIKCCGLRIQRGKPPKQYSILSRSNIRNGPESTDSAKDDTFQTNTSLIYKNSTDSFPGSNRFKFSLRRLGKYNDPKNASPNSFTTYASLPVLNHSRTGSKLNKLSQYFECLKKNSSNGNDNSIYDKKQIHFSMEFHRDVGKGDGKCCDSCDISNSSLKDIEHGAIEDELGAYISELKNGEI</sequence>
<dbReference type="Proteomes" id="UP001566132">
    <property type="component" value="Unassembled WGS sequence"/>
</dbReference>
<dbReference type="PANTHER" id="PTHR24243">
    <property type="entry name" value="G-PROTEIN COUPLED RECEPTOR"/>
    <property type="match status" value="1"/>
</dbReference>
<dbReference type="Gene3D" id="1.20.1070.10">
    <property type="entry name" value="Rhodopsin 7-helix transmembrane proteins"/>
    <property type="match status" value="1"/>
</dbReference>
<dbReference type="GO" id="GO:0004930">
    <property type="term" value="F:G protein-coupled receptor activity"/>
    <property type="evidence" value="ECO:0007669"/>
    <property type="project" value="UniProtKB-KW"/>
</dbReference>
<feature type="transmembrane region" description="Helical" evidence="9">
    <location>
        <begin position="90"/>
        <end position="109"/>
    </location>
</feature>
<evidence type="ECO:0000313" key="12">
    <source>
        <dbReference type="Proteomes" id="UP001566132"/>
    </source>
</evidence>
<accession>A0ABD1F3M3</accession>
<proteinExistence type="inferred from homology"/>
<organism evidence="11 12">
    <name type="scientific">Hypothenemus hampei</name>
    <name type="common">Coffee berry borer</name>
    <dbReference type="NCBI Taxonomy" id="57062"/>
    <lineage>
        <taxon>Eukaryota</taxon>
        <taxon>Metazoa</taxon>
        <taxon>Ecdysozoa</taxon>
        <taxon>Arthropoda</taxon>
        <taxon>Hexapoda</taxon>
        <taxon>Insecta</taxon>
        <taxon>Pterygota</taxon>
        <taxon>Neoptera</taxon>
        <taxon>Endopterygota</taxon>
        <taxon>Coleoptera</taxon>
        <taxon>Polyphaga</taxon>
        <taxon>Cucujiformia</taxon>
        <taxon>Curculionidae</taxon>
        <taxon>Scolytinae</taxon>
        <taxon>Hypothenemus</taxon>
    </lineage>
</organism>
<dbReference type="InterPro" id="IPR017452">
    <property type="entry name" value="GPCR_Rhodpsn_7TM"/>
</dbReference>
<dbReference type="AlphaFoldDB" id="A0ABD1F3M3"/>
<keyword evidence="8" id="KW-0807">Transducer</keyword>
<evidence type="ECO:0000256" key="7">
    <source>
        <dbReference type="ARBA" id="ARBA00023170"/>
    </source>
</evidence>
<dbReference type="PRINTS" id="PR00237">
    <property type="entry name" value="GPCRRHODOPSN"/>
</dbReference>
<evidence type="ECO:0000256" key="2">
    <source>
        <dbReference type="ARBA" id="ARBA00010663"/>
    </source>
</evidence>
<keyword evidence="12" id="KW-1185">Reference proteome</keyword>
<dbReference type="EMBL" id="JBDJPC010000004">
    <property type="protein sequence ID" value="KAL1506812.1"/>
    <property type="molecule type" value="Genomic_DNA"/>
</dbReference>
<keyword evidence="6 9" id="KW-0472">Membrane</keyword>
<keyword evidence="4 9" id="KW-1133">Transmembrane helix</keyword>
<dbReference type="PROSITE" id="PS50262">
    <property type="entry name" value="G_PROTEIN_RECEP_F1_2"/>
    <property type="match status" value="1"/>
</dbReference>
<evidence type="ECO:0000256" key="5">
    <source>
        <dbReference type="ARBA" id="ARBA00023040"/>
    </source>
</evidence>
<name>A0ABD1F3M3_HYPHA</name>
<dbReference type="SUPFAM" id="SSF81321">
    <property type="entry name" value="Family A G protein-coupled receptor-like"/>
    <property type="match status" value="1"/>
</dbReference>
<evidence type="ECO:0000256" key="3">
    <source>
        <dbReference type="ARBA" id="ARBA00022692"/>
    </source>
</evidence>
<keyword evidence="5" id="KW-0297">G-protein coupled receptor</keyword>
<comment type="caution">
    <text evidence="11">The sequence shown here is derived from an EMBL/GenBank/DDBJ whole genome shotgun (WGS) entry which is preliminary data.</text>
</comment>
<comment type="similarity">
    <text evidence="2">Belongs to the G-protein coupled receptor 1 family.</text>
</comment>
<keyword evidence="7" id="KW-0675">Receptor</keyword>
<dbReference type="PANTHER" id="PTHR24243:SF208">
    <property type="entry name" value="PYROKININ-1 RECEPTOR"/>
    <property type="match status" value="1"/>
</dbReference>
<evidence type="ECO:0000259" key="10">
    <source>
        <dbReference type="PROSITE" id="PS50262"/>
    </source>
</evidence>
<feature type="domain" description="G-protein coupled receptors family 1 profile" evidence="10">
    <location>
        <begin position="95"/>
        <end position="158"/>
    </location>
</feature>
<evidence type="ECO:0000256" key="8">
    <source>
        <dbReference type="ARBA" id="ARBA00023224"/>
    </source>
</evidence>
<comment type="subcellular location">
    <subcellularLocation>
        <location evidence="1">Membrane</location>
        <topology evidence="1">Multi-pass membrane protein</topology>
    </subcellularLocation>
</comment>
<evidence type="ECO:0000256" key="1">
    <source>
        <dbReference type="ARBA" id="ARBA00004141"/>
    </source>
</evidence>
<dbReference type="GO" id="GO:0016020">
    <property type="term" value="C:membrane"/>
    <property type="evidence" value="ECO:0007669"/>
    <property type="project" value="UniProtKB-SubCell"/>
</dbReference>
<evidence type="ECO:0000256" key="6">
    <source>
        <dbReference type="ARBA" id="ARBA00023136"/>
    </source>
</evidence>
<feature type="transmembrane region" description="Helical" evidence="9">
    <location>
        <begin position="129"/>
        <end position="149"/>
    </location>
</feature>
<keyword evidence="3 9" id="KW-0812">Transmembrane</keyword>
<protein>
    <recommendedName>
        <fullName evidence="10">G-protein coupled receptors family 1 profile domain-containing protein</fullName>
    </recommendedName>
</protein>
<gene>
    <name evidence="11" type="ORF">ABEB36_006104</name>
</gene>
<evidence type="ECO:0000256" key="9">
    <source>
        <dbReference type="SAM" id="Phobius"/>
    </source>
</evidence>